<dbReference type="OrthoDB" id="3067340at2759"/>
<dbReference type="InParanoid" id="B0E2N5"/>
<reference evidence="1 2" key="1">
    <citation type="journal article" date="2008" name="Nature">
        <title>The genome of Laccaria bicolor provides insights into mycorrhizal symbiosis.</title>
        <authorList>
            <person name="Martin F."/>
            <person name="Aerts A."/>
            <person name="Ahren D."/>
            <person name="Brun A."/>
            <person name="Danchin E.G.J."/>
            <person name="Duchaussoy F."/>
            <person name="Gibon J."/>
            <person name="Kohler A."/>
            <person name="Lindquist E."/>
            <person name="Pereda V."/>
            <person name="Salamov A."/>
            <person name="Shapiro H.J."/>
            <person name="Wuyts J."/>
            <person name="Blaudez D."/>
            <person name="Buee M."/>
            <person name="Brokstein P."/>
            <person name="Canbaeck B."/>
            <person name="Cohen D."/>
            <person name="Courty P.E."/>
            <person name="Coutinho P.M."/>
            <person name="Delaruelle C."/>
            <person name="Detter J.C."/>
            <person name="Deveau A."/>
            <person name="DiFazio S."/>
            <person name="Duplessis S."/>
            <person name="Fraissinet-Tachet L."/>
            <person name="Lucic E."/>
            <person name="Frey-Klett P."/>
            <person name="Fourrey C."/>
            <person name="Feussner I."/>
            <person name="Gay G."/>
            <person name="Grimwood J."/>
            <person name="Hoegger P.J."/>
            <person name="Jain P."/>
            <person name="Kilaru S."/>
            <person name="Labbe J."/>
            <person name="Lin Y.C."/>
            <person name="Legue V."/>
            <person name="Le Tacon F."/>
            <person name="Marmeisse R."/>
            <person name="Melayah D."/>
            <person name="Montanini B."/>
            <person name="Muratet M."/>
            <person name="Nehls U."/>
            <person name="Niculita-Hirzel H."/>
            <person name="Oudot-Le Secq M.P."/>
            <person name="Peter M."/>
            <person name="Quesneville H."/>
            <person name="Rajashekar B."/>
            <person name="Reich M."/>
            <person name="Rouhier N."/>
            <person name="Schmutz J."/>
            <person name="Yin T."/>
            <person name="Chalot M."/>
            <person name="Henrissat B."/>
            <person name="Kuees U."/>
            <person name="Lucas S."/>
            <person name="Van de Peer Y."/>
            <person name="Podila G.K."/>
            <person name="Polle A."/>
            <person name="Pukkila P.J."/>
            <person name="Richardson P.M."/>
            <person name="Rouze P."/>
            <person name="Sanders I.R."/>
            <person name="Stajich J.E."/>
            <person name="Tunlid A."/>
            <person name="Tuskan G."/>
            <person name="Grigoriev I.V."/>
        </authorList>
    </citation>
    <scope>NUCLEOTIDE SEQUENCE [LARGE SCALE GENOMIC DNA]</scope>
    <source>
        <strain evidence="2">S238N-H82 / ATCC MYA-4686</strain>
    </source>
</reference>
<organism evidence="2">
    <name type="scientific">Laccaria bicolor (strain S238N-H82 / ATCC MYA-4686)</name>
    <name type="common">Bicoloured deceiver</name>
    <name type="synonym">Laccaria laccata var. bicolor</name>
    <dbReference type="NCBI Taxonomy" id="486041"/>
    <lineage>
        <taxon>Eukaryota</taxon>
        <taxon>Fungi</taxon>
        <taxon>Dikarya</taxon>
        <taxon>Basidiomycota</taxon>
        <taxon>Agaricomycotina</taxon>
        <taxon>Agaricomycetes</taxon>
        <taxon>Agaricomycetidae</taxon>
        <taxon>Agaricales</taxon>
        <taxon>Agaricineae</taxon>
        <taxon>Hydnangiaceae</taxon>
        <taxon>Laccaria</taxon>
    </lineage>
</organism>
<dbReference type="RefSeq" id="XP_001890444.1">
    <property type="nucleotide sequence ID" value="XM_001890409.1"/>
</dbReference>
<protein>
    <submittedName>
        <fullName evidence="1">Predicted protein</fullName>
    </submittedName>
</protein>
<gene>
    <name evidence="1" type="ORF">LACBIDRAFT_335561</name>
</gene>
<keyword evidence="2" id="KW-1185">Reference proteome</keyword>
<dbReference type="KEGG" id="lbc:LACBIDRAFT_335561"/>
<dbReference type="GeneID" id="6086103"/>
<accession>B0E2N5</accession>
<name>B0E2N5_LACBS</name>
<proteinExistence type="predicted"/>
<dbReference type="EMBL" id="DS547185">
    <property type="protein sequence ID" value="EDQ98899.1"/>
    <property type="molecule type" value="Genomic_DNA"/>
</dbReference>
<dbReference type="Proteomes" id="UP000001194">
    <property type="component" value="Unassembled WGS sequence"/>
</dbReference>
<evidence type="ECO:0000313" key="2">
    <source>
        <dbReference type="Proteomes" id="UP000001194"/>
    </source>
</evidence>
<dbReference type="HOGENOM" id="CLU_625649_0_0_1"/>
<sequence length="438" mass="50559">MSVAIAEVPLAQFLLYCRVKAKSVENQRGNRSICFEDEPGPCGLPRYVLWYGSTFANFHIWFLATTNQRFARQHSANYTGVNFDLRDPKRRITKHPKLYGANYTRDKKLLQNTYIFTLNFASRKHSTQLTGMEILTQILETTPFTDIRSFAQTNRYNKTQTALYHKHTLVREIAKRGVCPIRLIEIMKSTGSVITGSIPLLLMFPQISSLPHDHISMMVGSDARDILLNLLRERCDFNVTRVERRPMWDNMRDPNLTEGIFTLTKATFTITITVSRTNHPIQPMFENDLTLDMNYVTPYGLTCAYPLLTVSRRSFLNLHKFPYHVPLSHLLYENAGFRIAKAIWIWKDFEDHECGNNGSCPFTVRSITDKDVMTVLWDEKPVHECRPKGIDGMMIWKLRGSIHCIDGQTRSAAFTVTRDGRLLGCKRHQAQELQHTYS</sequence>
<dbReference type="AlphaFoldDB" id="B0E2N5"/>
<evidence type="ECO:0000313" key="1">
    <source>
        <dbReference type="EMBL" id="EDQ98899.1"/>
    </source>
</evidence>